<sequence length="146" mass="15651">MSSTVWRPRRARAVAYVMATAVMVLMIGLAVLVQGTFKLPDRIGLVVFGGLVAGLLVVIARAKAVAGPEGLTVVNPLRTHRFEWAQIVGVTFPPGAPWPYLDLADGRNVGVMGIQGSEGASAREAVEELKVLLERYGEGQEPTQDR</sequence>
<dbReference type="Proteomes" id="UP001501237">
    <property type="component" value="Unassembled WGS sequence"/>
</dbReference>
<reference evidence="4" key="1">
    <citation type="journal article" date="2019" name="Int. J. Syst. Evol. Microbiol.">
        <title>The Global Catalogue of Microorganisms (GCM) 10K type strain sequencing project: providing services to taxonomists for standard genome sequencing and annotation.</title>
        <authorList>
            <consortium name="The Broad Institute Genomics Platform"/>
            <consortium name="The Broad Institute Genome Sequencing Center for Infectious Disease"/>
            <person name="Wu L."/>
            <person name="Ma J."/>
        </authorList>
    </citation>
    <scope>NUCLEOTIDE SEQUENCE [LARGE SCALE GENOMIC DNA]</scope>
    <source>
        <strain evidence="4">JCM 9377</strain>
    </source>
</reference>
<proteinExistence type="predicted"/>
<evidence type="ECO:0000259" key="2">
    <source>
        <dbReference type="Pfam" id="PF10756"/>
    </source>
</evidence>
<feature type="transmembrane region" description="Helical" evidence="1">
    <location>
        <begin position="12"/>
        <end position="37"/>
    </location>
</feature>
<dbReference type="Pfam" id="PF10756">
    <property type="entry name" value="bPH_6"/>
    <property type="match status" value="1"/>
</dbReference>
<dbReference type="EMBL" id="BAAAUV010000008">
    <property type="protein sequence ID" value="GAA3216618.1"/>
    <property type="molecule type" value="Genomic_DNA"/>
</dbReference>
<keyword evidence="1" id="KW-0812">Transmembrane</keyword>
<gene>
    <name evidence="3" type="ORF">GCM10010468_38790</name>
</gene>
<name>A0ABP6QEF4_9ACTN</name>
<keyword evidence="1" id="KW-1133">Transmembrane helix</keyword>
<accession>A0ABP6QEF4</accession>
<keyword evidence="1" id="KW-0472">Membrane</keyword>
<comment type="caution">
    <text evidence="3">The sequence shown here is derived from an EMBL/GenBank/DDBJ whole genome shotgun (WGS) entry which is preliminary data.</text>
</comment>
<evidence type="ECO:0000313" key="4">
    <source>
        <dbReference type="Proteomes" id="UP001501237"/>
    </source>
</evidence>
<feature type="transmembrane region" description="Helical" evidence="1">
    <location>
        <begin position="43"/>
        <end position="60"/>
    </location>
</feature>
<evidence type="ECO:0000256" key="1">
    <source>
        <dbReference type="SAM" id="Phobius"/>
    </source>
</evidence>
<feature type="domain" description="Low molecular weight protein antigen 6 PH" evidence="2">
    <location>
        <begin position="61"/>
        <end position="129"/>
    </location>
</feature>
<dbReference type="InterPro" id="IPR019692">
    <property type="entry name" value="CFP-6_PH"/>
</dbReference>
<dbReference type="RefSeq" id="WP_344830000.1">
    <property type="nucleotide sequence ID" value="NZ_BAAAUV010000008.1"/>
</dbReference>
<evidence type="ECO:0000313" key="3">
    <source>
        <dbReference type="EMBL" id="GAA3216618.1"/>
    </source>
</evidence>
<keyword evidence="4" id="KW-1185">Reference proteome</keyword>
<organism evidence="3 4">
    <name type="scientific">Actinocorallia longicatena</name>
    <dbReference type="NCBI Taxonomy" id="111803"/>
    <lineage>
        <taxon>Bacteria</taxon>
        <taxon>Bacillati</taxon>
        <taxon>Actinomycetota</taxon>
        <taxon>Actinomycetes</taxon>
        <taxon>Streptosporangiales</taxon>
        <taxon>Thermomonosporaceae</taxon>
        <taxon>Actinocorallia</taxon>
    </lineage>
</organism>
<protein>
    <submittedName>
        <fullName evidence="3">PH domain-containing protein</fullName>
    </submittedName>
</protein>